<reference evidence="1 2" key="1">
    <citation type="submission" date="2020-09" db="EMBL/GenBank/DDBJ databases">
        <title>Characterization of Paenibacillus peoriae strain ZF390 with broad-spectrum antimicrobial activity as a potential biocontrol agent.</title>
        <authorList>
            <person name="Li L."/>
            <person name="Zhao Y."/>
            <person name="Li B."/>
            <person name="Xie X."/>
        </authorList>
    </citation>
    <scope>NUCLEOTIDE SEQUENCE [LARGE SCALE GENOMIC DNA]</scope>
    <source>
        <strain evidence="1 2">ZF390</strain>
    </source>
</reference>
<gene>
    <name evidence="1" type="ORF">IAQ67_15885</name>
</gene>
<evidence type="ECO:0000313" key="2">
    <source>
        <dbReference type="Proteomes" id="UP000516384"/>
    </source>
</evidence>
<name>A0A7H0Y2R6_9BACL</name>
<protein>
    <submittedName>
        <fullName evidence="1">Uncharacterized protein</fullName>
    </submittedName>
</protein>
<sequence length="153" mass="17761">MNYGIRDIIELHVFDQDGKFVSTISTLKKGSISVANRTIRVKDALLNGDLLKFLNKSVTDVSDYDKFFSTTQNYETIVFNRKAVNCKLIAEGFYRKQENQEDVLVQYEMPQCSIVSNYDFNHSIVGNADDFDYVFEIKEYNEEGDLFKLHIEK</sequence>
<accession>A0A7H0Y2R6</accession>
<dbReference type="Proteomes" id="UP000516384">
    <property type="component" value="Chromosome"/>
</dbReference>
<dbReference type="RefSeq" id="WP_190297274.1">
    <property type="nucleotide sequence ID" value="NZ_CP061172.1"/>
</dbReference>
<proteinExistence type="predicted"/>
<dbReference type="AlphaFoldDB" id="A0A7H0Y2R6"/>
<organism evidence="1 2">
    <name type="scientific">Paenibacillus peoriae</name>
    <dbReference type="NCBI Taxonomy" id="59893"/>
    <lineage>
        <taxon>Bacteria</taxon>
        <taxon>Bacillati</taxon>
        <taxon>Bacillota</taxon>
        <taxon>Bacilli</taxon>
        <taxon>Bacillales</taxon>
        <taxon>Paenibacillaceae</taxon>
        <taxon>Paenibacillus</taxon>
    </lineage>
</organism>
<dbReference type="EMBL" id="CP061172">
    <property type="protein sequence ID" value="QNR65374.1"/>
    <property type="molecule type" value="Genomic_DNA"/>
</dbReference>
<evidence type="ECO:0000313" key="1">
    <source>
        <dbReference type="EMBL" id="QNR65374.1"/>
    </source>
</evidence>